<gene>
    <name evidence="2" type="ORF">AYO20_08430</name>
</gene>
<evidence type="ECO:0000313" key="3">
    <source>
        <dbReference type="Proteomes" id="UP000185904"/>
    </source>
</evidence>
<sequence length="377" mass="42605">MDSLLDRYDIEAINTPWLRKTIYTGCNSTSLGLIDTLKIDEDAYNHNMIISWDPVRRCTEMMTTAPVLNCEGNNLIEHPNTIRSRLPNTVVFWNVTWDPNMKLIKSVISPVLRLKTNKTEGKNTMLSRTPARPSNTITDEQTPANNTTTKTLYSPTSTNPNKITAQDLNNEEQRKSVLASALSNDDDSSGLSENDSTPSKPTSTLTKPKPERPIPDHSETVEVDGDTEEWKSYEIEKIVKYRARRLNTTGAPATLANWLEAVAQERRESEGDTPYGNEVLTTFATALAYLPGLCERVTPSVQVPSQAMSLYAIVIKDKYANKHPKNAMSRYLTLLTNVPSSRRRPGEQAKQMSEVRKEYHEEQKRLQEAEAEEWEDQ</sequence>
<feature type="compositionally biased region" description="Polar residues" evidence="1">
    <location>
        <begin position="122"/>
        <end position="144"/>
    </location>
</feature>
<organism evidence="2 3">
    <name type="scientific">Fonsecaea nubica</name>
    <dbReference type="NCBI Taxonomy" id="856822"/>
    <lineage>
        <taxon>Eukaryota</taxon>
        <taxon>Fungi</taxon>
        <taxon>Dikarya</taxon>
        <taxon>Ascomycota</taxon>
        <taxon>Pezizomycotina</taxon>
        <taxon>Eurotiomycetes</taxon>
        <taxon>Chaetothyriomycetidae</taxon>
        <taxon>Chaetothyriales</taxon>
        <taxon>Herpotrichiellaceae</taxon>
        <taxon>Fonsecaea</taxon>
    </lineage>
</organism>
<dbReference type="GeneID" id="34591834"/>
<feature type="compositionally biased region" description="Low complexity" evidence="1">
    <location>
        <begin position="145"/>
        <end position="159"/>
    </location>
</feature>
<dbReference type="EMBL" id="LVCJ01000066">
    <property type="protein sequence ID" value="OAL31099.1"/>
    <property type="molecule type" value="Genomic_DNA"/>
</dbReference>
<dbReference type="AlphaFoldDB" id="A0A178CMQ9"/>
<feature type="region of interest" description="Disordered" evidence="1">
    <location>
        <begin position="339"/>
        <end position="377"/>
    </location>
</feature>
<proteinExistence type="predicted"/>
<comment type="caution">
    <text evidence="2">The sequence shown here is derived from an EMBL/GenBank/DDBJ whole genome shotgun (WGS) entry which is preliminary data.</text>
</comment>
<dbReference type="Proteomes" id="UP000185904">
    <property type="component" value="Unassembled WGS sequence"/>
</dbReference>
<protein>
    <submittedName>
        <fullName evidence="2">Uncharacterized protein</fullName>
    </submittedName>
</protein>
<reference evidence="2 3" key="1">
    <citation type="submission" date="2016-03" db="EMBL/GenBank/DDBJ databases">
        <title>The draft genome sequence of Fonsecaea nubica causative agent of cutaneous subcutaneous infection in human host.</title>
        <authorList>
            <person name="Costa F."/>
            <person name="Sybren D.H."/>
            <person name="Raittz R.T."/>
            <person name="Weiss V.A."/>
            <person name="Leao A.C."/>
            <person name="Gomes R."/>
            <person name="De Souza E.M."/>
            <person name="Pedrosa F.O."/>
            <person name="Steffens M.B."/>
            <person name="Bombassaro A."/>
            <person name="Tadra-Sfeir M.Z."/>
            <person name="Moreno L.F."/>
            <person name="Najafzadeh M.J."/>
            <person name="Felipe M.S."/>
            <person name="Teixeira M."/>
            <person name="Sun J."/>
            <person name="Xi L."/>
            <person name="Castro M.A."/>
            <person name="Vicente V.A."/>
        </authorList>
    </citation>
    <scope>NUCLEOTIDE SEQUENCE [LARGE SCALE GENOMIC DNA]</scope>
    <source>
        <strain evidence="2 3">CBS 269.64</strain>
    </source>
</reference>
<feature type="region of interest" description="Disordered" evidence="1">
    <location>
        <begin position="119"/>
        <end position="227"/>
    </location>
</feature>
<dbReference type="RefSeq" id="XP_022497345.1">
    <property type="nucleotide sequence ID" value="XM_022646707.1"/>
</dbReference>
<accession>A0A178CMQ9</accession>
<feature type="compositionally biased region" description="Basic and acidic residues" evidence="1">
    <location>
        <begin position="353"/>
        <end position="368"/>
    </location>
</feature>
<feature type="compositionally biased region" description="Low complexity" evidence="1">
    <location>
        <begin position="176"/>
        <end position="207"/>
    </location>
</feature>
<evidence type="ECO:0000256" key="1">
    <source>
        <dbReference type="SAM" id="MobiDB-lite"/>
    </source>
</evidence>
<dbReference type="OrthoDB" id="2447764at2759"/>
<evidence type="ECO:0000313" key="2">
    <source>
        <dbReference type="EMBL" id="OAL31099.1"/>
    </source>
</evidence>
<keyword evidence="3" id="KW-1185">Reference proteome</keyword>
<feature type="compositionally biased region" description="Basic and acidic residues" evidence="1">
    <location>
        <begin position="208"/>
        <end position="220"/>
    </location>
</feature>
<name>A0A178CMQ9_9EURO</name>